<gene>
    <name evidence="7" type="ORF">A176_005483</name>
</gene>
<dbReference type="PATRIC" id="fig|1297742.4.peg.5575"/>
<dbReference type="GO" id="GO:0016491">
    <property type="term" value="F:oxidoreductase activity"/>
    <property type="evidence" value="ECO:0007669"/>
    <property type="project" value="UniProtKB-UniRule"/>
</dbReference>
<dbReference type="HAMAP" id="MF_01204">
    <property type="entry name" value="Oxidoreductase_RutE_HadB"/>
    <property type="match status" value="1"/>
</dbReference>
<dbReference type="eggNOG" id="COG0778">
    <property type="taxonomic scope" value="Bacteria"/>
</dbReference>
<organism evidence="7 8">
    <name type="scientific">Pseudomyxococcus hansupus</name>
    <dbReference type="NCBI Taxonomy" id="1297742"/>
    <lineage>
        <taxon>Bacteria</taxon>
        <taxon>Pseudomonadati</taxon>
        <taxon>Myxococcota</taxon>
        <taxon>Myxococcia</taxon>
        <taxon>Myxococcales</taxon>
        <taxon>Cystobacterineae</taxon>
        <taxon>Myxococcaceae</taxon>
        <taxon>Pseudomyxococcus</taxon>
    </lineage>
</organism>
<dbReference type="Gene3D" id="3.40.109.10">
    <property type="entry name" value="NADH Oxidase"/>
    <property type="match status" value="1"/>
</dbReference>
<evidence type="ECO:0000256" key="2">
    <source>
        <dbReference type="ARBA" id="ARBA00022643"/>
    </source>
</evidence>
<dbReference type="PANTHER" id="PTHR43543">
    <property type="entry name" value="MALONIC SEMIALDEHYDE REDUCTASE RUTE-RELATED"/>
    <property type="match status" value="1"/>
</dbReference>
<sequence length="197" mass="21880">MSEARHEELSLLFRDARTHNTWLDRPVDDALLARLYELSRMGPTSANTHPMRMVFVKSAEAKAKLLPSVMPLNVDKVRAAPVTAIVAYDTAFYEWMPQLFPARPEMREFFGGLPEDGRTKLAEQGSFLSAGYVILAARALGLDVGPLGGFDQMSVDATFFPDGKWRSLLLLNLGYGDAAGLYPRNPRLSFEQACRVA</sequence>
<comment type="cofactor">
    <cofactor evidence="5">
        <name>FMN</name>
        <dbReference type="ChEBI" id="CHEBI:58210"/>
    </cofactor>
</comment>
<name>A0A0H4WYR1_9BACT</name>
<evidence type="ECO:0000313" key="8">
    <source>
        <dbReference type="Proteomes" id="UP000009026"/>
    </source>
</evidence>
<dbReference type="EC" id="1.-.-.-" evidence="5"/>
<dbReference type="RefSeq" id="WP_002638334.1">
    <property type="nucleotide sequence ID" value="NZ_CP012109.1"/>
</dbReference>
<dbReference type="OrthoDB" id="9809288at2"/>
<dbReference type="AlphaFoldDB" id="A0A0H4WYR1"/>
<feature type="domain" description="Nitroreductase" evidence="6">
    <location>
        <begin position="17"/>
        <end position="175"/>
    </location>
</feature>
<keyword evidence="3 5" id="KW-0521">NADP</keyword>
<proteinExistence type="inferred from homology"/>
<reference evidence="7 8" key="1">
    <citation type="journal article" date="2016" name="PLoS ONE">
        <title>Complete Genome Sequence and Comparative Genomics of a Novel Myxobacterium Myxococcus hansupus.</title>
        <authorList>
            <person name="Sharma G."/>
            <person name="Narwani T."/>
            <person name="Subramanian S."/>
        </authorList>
    </citation>
    <scope>NUCLEOTIDE SEQUENCE [LARGE SCALE GENOMIC DNA]</scope>
    <source>
        <strain evidence="8">mixupus</strain>
    </source>
</reference>
<keyword evidence="4 5" id="KW-0560">Oxidoreductase</keyword>
<dbReference type="EMBL" id="CP012109">
    <property type="protein sequence ID" value="AKQ68571.1"/>
    <property type="molecule type" value="Genomic_DNA"/>
</dbReference>
<keyword evidence="8" id="KW-1185">Reference proteome</keyword>
<dbReference type="InterPro" id="IPR029479">
    <property type="entry name" value="Nitroreductase"/>
</dbReference>
<dbReference type="InterPro" id="IPR000415">
    <property type="entry name" value="Nitroreductase-like"/>
</dbReference>
<dbReference type="PANTHER" id="PTHR43543:SF1">
    <property type="entry name" value="MALONIC SEMIALDEHYDE REDUCTASE RUTE-RELATED"/>
    <property type="match status" value="1"/>
</dbReference>
<keyword evidence="1 5" id="KW-0285">Flavoprotein</keyword>
<dbReference type="Proteomes" id="UP000009026">
    <property type="component" value="Chromosome"/>
</dbReference>
<dbReference type="KEGG" id="mym:A176_005483"/>
<accession>A0A0H4WYR1</accession>
<evidence type="ECO:0000313" key="7">
    <source>
        <dbReference type="EMBL" id="AKQ68571.1"/>
    </source>
</evidence>
<evidence type="ECO:0000256" key="3">
    <source>
        <dbReference type="ARBA" id="ARBA00022857"/>
    </source>
</evidence>
<comment type="similarity">
    <text evidence="5">Belongs to the nitroreductase family. HadB/RutE subfamily.</text>
</comment>
<dbReference type="CDD" id="cd02148">
    <property type="entry name" value="RutE-like"/>
    <property type="match status" value="1"/>
</dbReference>
<evidence type="ECO:0000259" key="6">
    <source>
        <dbReference type="Pfam" id="PF00881"/>
    </source>
</evidence>
<dbReference type="STRING" id="1297742.A176_005483"/>
<evidence type="ECO:0000256" key="5">
    <source>
        <dbReference type="HAMAP-Rule" id="MF_01204"/>
    </source>
</evidence>
<protein>
    <recommendedName>
        <fullName evidence="5">Putative NADH dehydrogenase/NAD(P)H nitroreductase A176_005483</fullName>
        <ecNumber evidence="5">1.-.-.-</ecNumber>
    </recommendedName>
</protein>
<dbReference type="InterPro" id="IPR023936">
    <property type="entry name" value="RutE-like"/>
</dbReference>
<keyword evidence="2 5" id="KW-0288">FMN</keyword>
<dbReference type="Pfam" id="PF00881">
    <property type="entry name" value="Nitroreductase"/>
    <property type="match status" value="1"/>
</dbReference>
<dbReference type="InterPro" id="IPR050461">
    <property type="entry name" value="Nitroreductase_HadB/RutE"/>
</dbReference>
<dbReference type="SUPFAM" id="SSF55469">
    <property type="entry name" value="FMN-dependent nitroreductase-like"/>
    <property type="match status" value="1"/>
</dbReference>
<evidence type="ECO:0000256" key="1">
    <source>
        <dbReference type="ARBA" id="ARBA00022630"/>
    </source>
</evidence>
<dbReference type="NCBIfam" id="NF003768">
    <property type="entry name" value="PRK05365.1"/>
    <property type="match status" value="1"/>
</dbReference>
<evidence type="ECO:0000256" key="4">
    <source>
        <dbReference type="ARBA" id="ARBA00023002"/>
    </source>
</evidence>
<keyword evidence="5" id="KW-0520">NAD</keyword>